<keyword evidence="3" id="KW-1185">Reference proteome</keyword>
<gene>
    <name evidence="2" type="ORF">H6X83_12790</name>
</gene>
<proteinExistence type="predicted"/>
<feature type="transmembrane region" description="Helical" evidence="1">
    <location>
        <begin position="177"/>
        <end position="197"/>
    </location>
</feature>
<feature type="transmembrane region" description="Helical" evidence="1">
    <location>
        <begin position="203"/>
        <end position="223"/>
    </location>
</feature>
<keyword evidence="1" id="KW-0812">Transmembrane</keyword>
<dbReference type="AlphaFoldDB" id="A0A7G9WGH0"/>
<protein>
    <submittedName>
        <fullName evidence="2">DUF1275 domain-containing protein</fullName>
    </submittedName>
</protein>
<dbReference type="EMBL" id="CP060696">
    <property type="protein sequence ID" value="QNO17782.1"/>
    <property type="molecule type" value="Genomic_DNA"/>
</dbReference>
<evidence type="ECO:0000256" key="1">
    <source>
        <dbReference type="SAM" id="Phobius"/>
    </source>
</evidence>
<accession>A0A7G9WGH0</accession>
<dbReference type="PANTHER" id="PTHR37314:SF4">
    <property type="entry name" value="UPF0700 TRANSMEMBRANE PROTEIN YOAK"/>
    <property type="match status" value="1"/>
</dbReference>
<feature type="transmembrane region" description="Helical" evidence="1">
    <location>
        <begin position="92"/>
        <end position="115"/>
    </location>
</feature>
<organism evidence="2 3">
    <name type="scientific">Caproicibacterium amylolyticum</name>
    <dbReference type="NCBI Taxonomy" id="2766537"/>
    <lineage>
        <taxon>Bacteria</taxon>
        <taxon>Bacillati</taxon>
        <taxon>Bacillota</taxon>
        <taxon>Clostridia</taxon>
        <taxon>Eubacteriales</taxon>
        <taxon>Oscillospiraceae</taxon>
        <taxon>Caproicibacterium</taxon>
    </lineage>
</organism>
<keyword evidence="1" id="KW-1133">Transmembrane helix</keyword>
<evidence type="ECO:0000313" key="3">
    <source>
        <dbReference type="Proteomes" id="UP000516046"/>
    </source>
</evidence>
<dbReference type="PANTHER" id="PTHR37314">
    <property type="entry name" value="SLR0142 PROTEIN"/>
    <property type="match status" value="1"/>
</dbReference>
<dbReference type="RefSeq" id="WP_212506845.1">
    <property type="nucleotide sequence ID" value="NZ_CP060696.1"/>
</dbReference>
<dbReference type="KEGG" id="caml:H6X83_12790"/>
<evidence type="ECO:0000313" key="2">
    <source>
        <dbReference type="EMBL" id="QNO17782.1"/>
    </source>
</evidence>
<name>A0A7G9WGH0_9FIRM</name>
<dbReference type="Pfam" id="PF06912">
    <property type="entry name" value="DUF1275"/>
    <property type="match status" value="1"/>
</dbReference>
<feature type="transmembrane region" description="Helical" evidence="1">
    <location>
        <begin position="55"/>
        <end position="80"/>
    </location>
</feature>
<keyword evidence="1" id="KW-0472">Membrane</keyword>
<reference evidence="2 3" key="1">
    <citation type="submission" date="2020-08" db="EMBL/GenBank/DDBJ databases">
        <authorList>
            <person name="Ren C."/>
            <person name="Gu Y."/>
            <person name="Xu Y."/>
        </authorList>
    </citation>
    <scope>NUCLEOTIDE SEQUENCE [LARGE SCALE GENOMIC DNA]</scope>
    <source>
        <strain evidence="2 3">LBM18003</strain>
    </source>
</reference>
<dbReference type="InterPro" id="IPR010699">
    <property type="entry name" value="DUF1275"/>
</dbReference>
<sequence length="224" mass="24747">MSLRKRLQNMPAHEMLFTGLCLAFVGGLLDAYTYVLKGGVFANAQTGNIVLVGIRLVTGSFSGAINAFLPILTYFLGVFLTEMLKDKMPDSVFIEWQHIVVIIEIVLLFVVGILPPQVPDEVVIVLISFTCSMQVNAFRKTRGLPFATTMCTGNLRSCAEKLYKFCSFRDPQNGRDALRYFLVILLFFSGAALGALLCSVLGLRTAWVGSGLLLVLLFVLLYFK</sequence>
<dbReference type="Proteomes" id="UP000516046">
    <property type="component" value="Chromosome"/>
</dbReference>